<dbReference type="Pfam" id="PF00391">
    <property type="entry name" value="PEP-utilizers"/>
    <property type="match status" value="1"/>
</dbReference>
<organism evidence="3 4">
    <name type="scientific">Methanocella paludicola (strain DSM 17711 / JCM 13418 / NBRC 101707 / SANAE)</name>
    <dbReference type="NCBI Taxonomy" id="304371"/>
    <lineage>
        <taxon>Archaea</taxon>
        <taxon>Methanobacteriati</taxon>
        <taxon>Methanobacteriota</taxon>
        <taxon>Stenosarchaea group</taxon>
        <taxon>Methanomicrobia</taxon>
        <taxon>Methanocellales</taxon>
        <taxon>Methanocellaceae</taxon>
        <taxon>Methanocella</taxon>
    </lineage>
</organism>
<protein>
    <recommendedName>
        <fullName evidence="5">Phosphoenolpyruvate synthase</fullName>
    </recommendedName>
</protein>
<dbReference type="eggNOG" id="arCOG01114">
    <property type="taxonomic scope" value="Archaea"/>
</dbReference>
<reference evidence="4" key="3">
    <citation type="journal article" date="2011" name="PLoS ONE">
        <title>Genome sequence of a mesophilic hydrogenotrophic methanogen Methanocella paludicola, the first cultivated representative of the order Methanocellales.</title>
        <authorList>
            <person name="Sakai S."/>
            <person name="Takaki Y."/>
            <person name="Shimamura S."/>
            <person name="Sekine M."/>
            <person name="Tajima T."/>
            <person name="Kosugi H."/>
            <person name="Ichikawa N."/>
            <person name="Tasumi E."/>
            <person name="Hiraki A.T."/>
            <person name="Shimizu A."/>
            <person name="Kato Y."/>
            <person name="Nishiko R."/>
            <person name="Mori K."/>
            <person name="Fujita N."/>
            <person name="Imachi H."/>
            <person name="Takai K."/>
        </authorList>
    </citation>
    <scope>NUCLEOTIDE SEQUENCE [LARGE SCALE GENOMIC DNA]</scope>
    <source>
        <strain evidence="4">DSM 17711 / JCM 13418 / NBRC 101707 / SANAE</strain>
    </source>
</reference>
<dbReference type="KEGG" id="mpd:MCP_1482"/>
<dbReference type="InterPro" id="IPR013815">
    <property type="entry name" value="ATP_grasp_subdomain_1"/>
</dbReference>
<evidence type="ECO:0000259" key="2">
    <source>
        <dbReference type="Pfam" id="PF01326"/>
    </source>
</evidence>
<dbReference type="RefSeq" id="WP_012900233.1">
    <property type="nucleotide sequence ID" value="NC_013665.1"/>
</dbReference>
<dbReference type="SUPFAM" id="SSF52009">
    <property type="entry name" value="Phosphohistidine domain"/>
    <property type="match status" value="1"/>
</dbReference>
<dbReference type="Proteomes" id="UP000001882">
    <property type="component" value="Chromosome"/>
</dbReference>
<dbReference type="PATRIC" id="fig|304371.9.peg.1520"/>
<reference evidence="3 4" key="1">
    <citation type="journal article" date="2007" name="Appl. Environ. Microbiol.">
        <title>Isolation of key methanogens for global methane emission from rice paddy fields: a novel isolate affiliated with the clone cluster rice cluster I.</title>
        <authorList>
            <person name="Sakai S."/>
            <person name="Imachi H."/>
            <person name="Sekiguchi Y."/>
            <person name="Ohashi A."/>
            <person name="Harada H."/>
            <person name="Kamagata Y."/>
        </authorList>
    </citation>
    <scope>NUCLEOTIDE SEQUENCE [LARGE SCALE GENOMIC DNA]</scope>
    <source>
        <strain evidence="4">DSM 17711 / JCM 13418 / NBRC 101707 / SANAE</strain>
    </source>
</reference>
<evidence type="ECO:0000313" key="4">
    <source>
        <dbReference type="Proteomes" id="UP000001882"/>
    </source>
</evidence>
<dbReference type="GO" id="GO:0016301">
    <property type="term" value="F:kinase activity"/>
    <property type="evidence" value="ECO:0007669"/>
    <property type="project" value="InterPro"/>
</dbReference>
<sequence>MDGRTKQQRETLSNDSSVLRGILPLSGSTSSSLEDSGGKAFNLLELLRAGFNVPPGFIITSEVYREFIIKNELSEKITKCLAGIDVSNKDSIASCASKVRELILSGVIDQSVIDAINDKIVSFNNSDLWAVRSSAAAEDLPEASFAGQQDTFLNVKSGDIPEFVKRCWASYWNERAIAYRQNAGIEQSGMAVVVQSMVNASASGVMFTKDPVSGNDRIVIESSWGLGESIVSGLVVPDRFVYDKKASSIVERNISKKTKGIFFSYNGSTATSVDDKQQNAASLSDVQINALAETGKKIEQHYGAPQDIEWAIQEGTIYLLQSRPITTLENDQTLWTRGYGDEYWADVVSPLFFSLLGDYLSKYVLDEGNSIMGYKDLAGKELIKIHKGHIYFNAEVLEGVFTYNPKFSRTRDLLNYFPEKDKARIANEPTKLFRRALAEVRIALLDPDGTMPLTDKAYKKWAKQFLSEMKPFDMLDLKGLSDEELHREFVKMENALLKHYRLIRYGMVTHSIGTNLIAKSWLTNWLDDRTGELYARLISGLPNNKTIETNIALERLARDARADPALMQLLKNTPSCDVMANLESDLKYKKFLSSLEQFLADYGHRSFTREIFFPRWANDPSLVVDIVKSLAQGKDSRIEEQEQQRLEERLETQKLVSKKLGLIKGPVFNIVLNYAQVYLIFRENQRFYLDHQIYRQRRLFMEYGRRFVERKLIERQDDIFFLSKEEIFALAKSGDKGIKSIIRARRMDFERYRDTLPPKFLRGGVDFDDPQTLDENTRVINGTSSSPGIATGRIRIVDTISALSSVEDGDILVTQNTDPGWTPVFSRIGALVTETGGILSHGAVVSREYRIPAVTAVRNATHLLKTGQKVRVDGNEGIIYILEE</sequence>
<dbReference type="SUPFAM" id="SSF56059">
    <property type="entry name" value="Glutathione synthetase ATP-binding domain-like"/>
    <property type="match status" value="1"/>
</dbReference>
<dbReference type="InterPro" id="IPR036637">
    <property type="entry name" value="Phosphohistidine_dom_sf"/>
</dbReference>
<feature type="domain" description="Pyruvate phosphate dikinase AMP/ATP-binding" evidence="2">
    <location>
        <begin position="37"/>
        <end position="332"/>
    </location>
</feature>
<dbReference type="STRING" id="304371.MCP_1482"/>
<dbReference type="PANTHER" id="PTHR43615">
    <property type="entry name" value="PHOSPHOENOLPYRUVATE SYNTHASE-RELATED"/>
    <property type="match status" value="1"/>
</dbReference>
<dbReference type="PANTHER" id="PTHR43615:SF1">
    <property type="entry name" value="PPDK_N DOMAIN-CONTAINING PROTEIN"/>
    <property type="match status" value="1"/>
</dbReference>
<accession>D1YYN2</accession>
<dbReference type="InterPro" id="IPR008279">
    <property type="entry name" value="PEP-util_enz_mobile_dom"/>
</dbReference>
<reference evidence="3 4" key="2">
    <citation type="journal article" date="2008" name="Int. J. Syst. Evol. Microbiol.">
        <title>Methanocella paludicola gen. nov., sp. nov., a methane-producing archaeon, the first isolate of the lineage 'Rice Cluster I', and proposal of the new archaeal order Methanocellales ord. nov.</title>
        <authorList>
            <person name="Sakai S."/>
            <person name="Imachi H."/>
            <person name="Hanada S."/>
            <person name="Ohashi A."/>
            <person name="Harada H."/>
            <person name="Kamagata Y."/>
        </authorList>
    </citation>
    <scope>NUCLEOTIDE SEQUENCE [LARGE SCALE GENOMIC DNA]</scope>
    <source>
        <strain evidence="4">DSM 17711 / JCM 13418 / NBRC 101707 / SANAE</strain>
    </source>
</reference>
<dbReference type="GO" id="GO:0005524">
    <property type="term" value="F:ATP binding"/>
    <property type="evidence" value="ECO:0007669"/>
    <property type="project" value="InterPro"/>
</dbReference>
<feature type="domain" description="PEP-utilising enzyme mobile" evidence="1">
    <location>
        <begin position="807"/>
        <end position="877"/>
    </location>
</feature>
<keyword evidence="4" id="KW-1185">Reference proteome</keyword>
<dbReference type="InterPro" id="IPR002192">
    <property type="entry name" value="PPDK_AMP/ATP-bd"/>
</dbReference>
<dbReference type="EMBL" id="AP011532">
    <property type="protein sequence ID" value="BAI61554.1"/>
    <property type="molecule type" value="Genomic_DNA"/>
</dbReference>
<proteinExistence type="predicted"/>
<dbReference type="InterPro" id="IPR051549">
    <property type="entry name" value="PEP_Utilizing_Enz"/>
</dbReference>
<dbReference type="AlphaFoldDB" id="D1YYN2"/>
<name>D1YYN2_METPS</name>
<evidence type="ECO:0008006" key="5">
    <source>
        <dbReference type="Google" id="ProtNLM"/>
    </source>
</evidence>
<evidence type="ECO:0000259" key="1">
    <source>
        <dbReference type="Pfam" id="PF00391"/>
    </source>
</evidence>
<gene>
    <name evidence="3" type="ordered locus">MCP_1482</name>
</gene>
<dbReference type="OrthoDB" id="23397at2157"/>
<evidence type="ECO:0000313" key="3">
    <source>
        <dbReference type="EMBL" id="BAI61554.1"/>
    </source>
</evidence>
<dbReference type="Gene3D" id="3.50.30.10">
    <property type="entry name" value="Phosphohistidine domain"/>
    <property type="match status" value="1"/>
</dbReference>
<dbReference type="Gene3D" id="3.30.1490.20">
    <property type="entry name" value="ATP-grasp fold, A domain"/>
    <property type="match status" value="1"/>
</dbReference>
<dbReference type="GeneID" id="8681429"/>
<dbReference type="Gene3D" id="3.30.470.20">
    <property type="entry name" value="ATP-grasp fold, B domain"/>
    <property type="match status" value="1"/>
</dbReference>
<dbReference type="InParanoid" id="D1YYN2"/>
<dbReference type="Pfam" id="PF01326">
    <property type="entry name" value="PPDK_N"/>
    <property type="match status" value="1"/>
</dbReference>